<comment type="similarity">
    <text evidence="7">Belongs to the binding-protein-dependent transport system permease family.</text>
</comment>
<dbReference type="RefSeq" id="WP_207139000.1">
    <property type="nucleotide sequence ID" value="NZ_JAEKJZ010000001.1"/>
</dbReference>
<reference evidence="9" key="1">
    <citation type="submission" date="2020-12" db="EMBL/GenBank/DDBJ databases">
        <title>Oil enriched cultivation method for isolating marine PHA-producing bacteria.</title>
        <authorList>
            <person name="Zheng W."/>
            <person name="Yu S."/>
            <person name="Huang Y."/>
        </authorList>
    </citation>
    <scope>NUCLEOTIDE SEQUENCE</scope>
    <source>
        <strain evidence="9">SY-2-12</strain>
    </source>
</reference>
<name>A0A939J2T4_9HYPH</name>
<feature type="transmembrane region" description="Helical" evidence="7">
    <location>
        <begin position="278"/>
        <end position="297"/>
    </location>
</feature>
<dbReference type="Gene3D" id="1.10.3720.10">
    <property type="entry name" value="MetI-like"/>
    <property type="match status" value="1"/>
</dbReference>
<evidence type="ECO:0000256" key="2">
    <source>
        <dbReference type="ARBA" id="ARBA00022448"/>
    </source>
</evidence>
<evidence type="ECO:0000256" key="3">
    <source>
        <dbReference type="ARBA" id="ARBA00022475"/>
    </source>
</evidence>
<dbReference type="InterPro" id="IPR035906">
    <property type="entry name" value="MetI-like_sf"/>
</dbReference>
<keyword evidence="2 7" id="KW-0813">Transport</keyword>
<keyword evidence="6 7" id="KW-0472">Membrane</keyword>
<organism evidence="9 10">
    <name type="scientific">Roseibium aggregatum</name>
    <dbReference type="NCBI Taxonomy" id="187304"/>
    <lineage>
        <taxon>Bacteria</taxon>
        <taxon>Pseudomonadati</taxon>
        <taxon>Pseudomonadota</taxon>
        <taxon>Alphaproteobacteria</taxon>
        <taxon>Hyphomicrobiales</taxon>
        <taxon>Stappiaceae</taxon>
        <taxon>Roseibium</taxon>
    </lineage>
</organism>
<feature type="domain" description="ABC transmembrane type-1" evidence="8">
    <location>
        <begin position="100"/>
        <end position="297"/>
    </location>
</feature>
<dbReference type="GO" id="GO:0005886">
    <property type="term" value="C:plasma membrane"/>
    <property type="evidence" value="ECO:0007669"/>
    <property type="project" value="UniProtKB-SubCell"/>
</dbReference>
<evidence type="ECO:0000259" key="8">
    <source>
        <dbReference type="PROSITE" id="PS50928"/>
    </source>
</evidence>
<dbReference type="PANTHER" id="PTHR43163:SF6">
    <property type="entry name" value="DIPEPTIDE TRANSPORT SYSTEM PERMEASE PROTEIN DPPB-RELATED"/>
    <property type="match status" value="1"/>
</dbReference>
<evidence type="ECO:0000313" key="9">
    <source>
        <dbReference type="EMBL" id="MBN9669435.1"/>
    </source>
</evidence>
<comment type="subcellular location">
    <subcellularLocation>
        <location evidence="1 7">Cell membrane</location>
        <topology evidence="1 7">Multi-pass membrane protein</topology>
    </subcellularLocation>
</comment>
<keyword evidence="3" id="KW-1003">Cell membrane</keyword>
<evidence type="ECO:0000256" key="5">
    <source>
        <dbReference type="ARBA" id="ARBA00022989"/>
    </source>
</evidence>
<feature type="transmembrane region" description="Helical" evidence="7">
    <location>
        <begin position="12"/>
        <end position="30"/>
    </location>
</feature>
<evidence type="ECO:0000256" key="7">
    <source>
        <dbReference type="RuleBase" id="RU363032"/>
    </source>
</evidence>
<evidence type="ECO:0000256" key="6">
    <source>
        <dbReference type="ARBA" id="ARBA00023136"/>
    </source>
</evidence>
<keyword evidence="4 7" id="KW-0812">Transmembrane</keyword>
<evidence type="ECO:0000256" key="4">
    <source>
        <dbReference type="ARBA" id="ARBA00022692"/>
    </source>
</evidence>
<dbReference type="PROSITE" id="PS50928">
    <property type="entry name" value="ABC_TM1"/>
    <property type="match status" value="1"/>
</dbReference>
<dbReference type="AlphaFoldDB" id="A0A939J2T4"/>
<keyword evidence="5 7" id="KW-1133">Transmembrane helix</keyword>
<dbReference type="InterPro" id="IPR000515">
    <property type="entry name" value="MetI-like"/>
</dbReference>
<evidence type="ECO:0000313" key="10">
    <source>
        <dbReference type="Proteomes" id="UP000664096"/>
    </source>
</evidence>
<dbReference type="SUPFAM" id="SSF161098">
    <property type="entry name" value="MetI-like"/>
    <property type="match status" value="1"/>
</dbReference>
<feature type="transmembrane region" description="Helical" evidence="7">
    <location>
        <begin position="106"/>
        <end position="129"/>
    </location>
</feature>
<feature type="transmembrane region" description="Helical" evidence="7">
    <location>
        <begin position="175"/>
        <end position="197"/>
    </location>
</feature>
<gene>
    <name evidence="9" type="ORF">JF539_03725</name>
</gene>
<sequence>MLRQLSHRLVQSLILLLLVSIAGFALLRLLPGDFAEVLLLSQMDGTLPDQSAVQKFAAENGFNDPLPVQYLRWLGDTLTGDLGRSFVTGEEVSADILLRIERSLTLALLSIGLALVLAVPLGCFCAYHAGGICDRLLAAASVVGLSIPNFWYALLLALFFSLFLGWLPSSGHGTLAHAVMPTLVIATTMTGVIARFVRARLLDEFHHPYIRTARAKGLSQTRVLLGHALPNILPPVLTLTGLQFARAFDGMIIIETIFAWPGIGSLLVDSLLNRDYPLIQTCFLVIACGYIVINLLVDYLVALVDPRVQEAI</sequence>
<dbReference type="Pfam" id="PF00528">
    <property type="entry name" value="BPD_transp_1"/>
    <property type="match status" value="1"/>
</dbReference>
<dbReference type="GO" id="GO:0055085">
    <property type="term" value="P:transmembrane transport"/>
    <property type="evidence" value="ECO:0007669"/>
    <property type="project" value="InterPro"/>
</dbReference>
<feature type="transmembrane region" description="Helical" evidence="7">
    <location>
        <begin position="252"/>
        <end position="272"/>
    </location>
</feature>
<protein>
    <submittedName>
        <fullName evidence="9">ABC transporter permease</fullName>
    </submittedName>
</protein>
<dbReference type="Pfam" id="PF19300">
    <property type="entry name" value="BPD_transp_1_N"/>
    <property type="match status" value="1"/>
</dbReference>
<dbReference type="InterPro" id="IPR045621">
    <property type="entry name" value="BPD_transp_1_N"/>
</dbReference>
<evidence type="ECO:0000256" key="1">
    <source>
        <dbReference type="ARBA" id="ARBA00004651"/>
    </source>
</evidence>
<dbReference type="Proteomes" id="UP000664096">
    <property type="component" value="Unassembled WGS sequence"/>
</dbReference>
<dbReference type="CDD" id="cd06261">
    <property type="entry name" value="TM_PBP2"/>
    <property type="match status" value="1"/>
</dbReference>
<proteinExistence type="inferred from homology"/>
<dbReference type="EMBL" id="JAEKJZ010000001">
    <property type="protein sequence ID" value="MBN9669435.1"/>
    <property type="molecule type" value="Genomic_DNA"/>
</dbReference>
<comment type="caution">
    <text evidence="9">The sequence shown here is derived from an EMBL/GenBank/DDBJ whole genome shotgun (WGS) entry which is preliminary data.</text>
</comment>
<accession>A0A939J2T4</accession>
<dbReference type="PANTHER" id="PTHR43163">
    <property type="entry name" value="DIPEPTIDE TRANSPORT SYSTEM PERMEASE PROTEIN DPPB-RELATED"/>
    <property type="match status" value="1"/>
</dbReference>